<feature type="region of interest" description="Disordered" evidence="3">
    <location>
        <begin position="447"/>
        <end position="470"/>
    </location>
</feature>
<comment type="caution">
    <text evidence="6">The sequence shown here is derived from an EMBL/GenBank/DDBJ whole genome shotgun (WGS) entry which is preliminary data.</text>
</comment>
<feature type="transmembrane region" description="Helical" evidence="4">
    <location>
        <begin position="195"/>
        <end position="215"/>
    </location>
</feature>
<keyword evidence="2" id="KW-1003">Cell membrane</keyword>
<feature type="domain" description="Major facilitator superfamily (MFS) profile" evidence="5">
    <location>
        <begin position="31"/>
        <end position="426"/>
    </location>
</feature>
<keyword evidence="4" id="KW-1133">Transmembrane helix</keyword>
<dbReference type="Proteomes" id="UP001447188">
    <property type="component" value="Unassembled WGS sequence"/>
</dbReference>
<dbReference type="InterPro" id="IPR036259">
    <property type="entry name" value="MFS_trans_sf"/>
</dbReference>
<evidence type="ECO:0000259" key="5">
    <source>
        <dbReference type="PROSITE" id="PS50850"/>
    </source>
</evidence>
<feature type="transmembrane region" description="Helical" evidence="4">
    <location>
        <begin position="160"/>
        <end position="183"/>
    </location>
</feature>
<dbReference type="CDD" id="cd17394">
    <property type="entry name" value="MFS_FucP_like"/>
    <property type="match status" value="1"/>
</dbReference>
<feature type="transmembrane region" description="Helical" evidence="4">
    <location>
        <begin position="250"/>
        <end position="272"/>
    </location>
</feature>
<evidence type="ECO:0000256" key="4">
    <source>
        <dbReference type="SAM" id="Phobius"/>
    </source>
</evidence>
<feature type="transmembrane region" description="Helical" evidence="4">
    <location>
        <begin position="401"/>
        <end position="422"/>
    </location>
</feature>
<feature type="transmembrane region" description="Helical" evidence="4">
    <location>
        <begin position="375"/>
        <end position="395"/>
    </location>
</feature>
<organism evidence="6 7">
    <name type="scientific">Discina gigas</name>
    <dbReference type="NCBI Taxonomy" id="1032678"/>
    <lineage>
        <taxon>Eukaryota</taxon>
        <taxon>Fungi</taxon>
        <taxon>Dikarya</taxon>
        <taxon>Ascomycota</taxon>
        <taxon>Pezizomycotina</taxon>
        <taxon>Pezizomycetes</taxon>
        <taxon>Pezizales</taxon>
        <taxon>Discinaceae</taxon>
        <taxon>Discina</taxon>
    </lineage>
</organism>
<name>A0ABR3GN24_9PEZI</name>
<proteinExistence type="predicted"/>
<reference evidence="6 7" key="1">
    <citation type="submission" date="2024-02" db="EMBL/GenBank/DDBJ databases">
        <title>Discinaceae phylogenomics.</title>
        <authorList>
            <person name="Dirks A.C."/>
            <person name="James T.Y."/>
        </authorList>
    </citation>
    <scope>NUCLEOTIDE SEQUENCE [LARGE SCALE GENOMIC DNA]</scope>
    <source>
        <strain evidence="6 7">ACD0624</strain>
    </source>
</reference>
<evidence type="ECO:0000256" key="2">
    <source>
        <dbReference type="ARBA" id="ARBA00022475"/>
    </source>
</evidence>
<feature type="transmembrane region" description="Helical" evidence="4">
    <location>
        <begin position="29"/>
        <end position="49"/>
    </location>
</feature>
<dbReference type="InterPro" id="IPR050375">
    <property type="entry name" value="MFS_TsgA-like"/>
</dbReference>
<dbReference type="SUPFAM" id="SSF103473">
    <property type="entry name" value="MFS general substrate transporter"/>
    <property type="match status" value="1"/>
</dbReference>
<dbReference type="PANTHER" id="PTHR43702:SF5">
    <property type="entry name" value="MAJOR FACILITATOR SUPERFAMILY (MFS) PROFILE DOMAIN-CONTAINING PROTEIN"/>
    <property type="match status" value="1"/>
</dbReference>
<feature type="compositionally biased region" description="Basic and acidic residues" evidence="3">
    <location>
        <begin position="447"/>
        <end position="462"/>
    </location>
</feature>
<evidence type="ECO:0000256" key="3">
    <source>
        <dbReference type="SAM" id="MobiDB-lite"/>
    </source>
</evidence>
<dbReference type="InterPro" id="IPR020846">
    <property type="entry name" value="MFS_dom"/>
</dbReference>
<dbReference type="Pfam" id="PF07690">
    <property type="entry name" value="MFS_1"/>
    <property type="match status" value="1"/>
</dbReference>
<feature type="transmembrane region" description="Helical" evidence="4">
    <location>
        <begin position="69"/>
        <end position="90"/>
    </location>
</feature>
<dbReference type="EMBL" id="JBBBZM010000036">
    <property type="protein sequence ID" value="KAL0637321.1"/>
    <property type="molecule type" value="Genomic_DNA"/>
</dbReference>
<dbReference type="InterPro" id="IPR011701">
    <property type="entry name" value="MFS"/>
</dbReference>
<keyword evidence="7" id="KW-1185">Reference proteome</keyword>
<feature type="transmembrane region" description="Helical" evidence="4">
    <location>
        <begin position="97"/>
        <end position="116"/>
    </location>
</feature>
<accession>A0ABR3GN24</accession>
<dbReference type="Gene3D" id="1.20.1250.20">
    <property type="entry name" value="MFS general substrate transporter like domains"/>
    <property type="match status" value="2"/>
</dbReference>
<feature type="transmembrane region" description="Helical" evidence="4">
    <location>
        <begin position="339"/>
        <end position="363"/>
    </location>
</feature>
<feature type="transmembrane region" description="Helical" evidence="4">
    <location>
        <begin position="317"/>
        <end position="333"/>
    </location>
</feature>
<dbReference type="PROSITE" id="PS50850">
    <property type="entry name" value="MFS"/>
    <property type="match status" value="1"/>
</dbReference>
<keyword evidence="4" id="KW-0472">Membrane</keyword>
<evidence type="ECO:0000313" key="7">
    <source>
        <dbReference type="Proteomes" id="UP001447188"/>
    </source>
</evidence>
<gene>
    <name evidence="6" type="ORF">Q9L58_003654</name>
</gene>
<evidence type="ECO:0000313" key="6">
    <source>
        <dbReference type="EMBL" id="KAL0637321.1"/>
    </source>
</evidence>
<sequence length="470" mass="51089">MAKFFRKRTLRASVDQVTNASNLTLRQSILPLCLVTILFFLWGFAYGLLDVLNKHFQNTLGITRSRSSGLQAAYFGAYPIASLTYGGYVLRKFGYKATFMLGLTLYGVGALMFWPAGIQRSFGGFCGATFIIGSGLGTLETAANPYITVCGPPKYSEMRLNFAQAVQAVGTVVGPVLASQVFFKNVDENSLQSVQWVYLGIAIFVFVLAGVFYISTIPEITDADMERQMENTGGVFVAEEAKPLKGHYQLWWGSFSQFCYVGAQVGIASYFVNYVVEVRKGTSSAAGANFLAGAQGCFAVGRFLGVFFMKFINPRKVLLGYFTLVIVFQAASIGATENAGLACLMLVLFFESICFPTIFALAIRGLGKHTKTGSTVVIGSVIGGAIVPPLLAVTADRFNNTGTAMFVPLIFFVAAYSFPLGVNFHRPTRELMDGFLESRVGMEEGGKDDIEKADIDGTRVEDIEMENNDS</sequence>
<protein>
    <recommendedName>
        <fullName evidence="5">Major facilitator superfamily (MFS) profile domain-containing protein</fullName>
    </recommendedName>
</protein>
<keyword evidence="4" id="KW-0812">Transmembrane</keyword>
<comment type="subcellular location">
    <subcellularLocation>
        <location evidence="1">Cell inner membrane</location>
        <topology evidence="1">Multi-pass membrane protein</topology>
    </subcellularLocation>
</comment>
<dbReference type="PANTHER" id="PTHR43702">
    <property type="entry name" value="L-FUCOSE-PROTON SYMPORTER"/>
    <property type="match status" value="1"/>
</dbReference>
<evidence type="ECO:0000256" key="1">
    <source>
        <dbReference type="ARBA" id="ARBA00004429"/>
    </source>
</evidence>